<name>A0A654FI49_ARATH</name>
<evidence type="ECO:0000313" key="1">
    <source>
        <dbReference type="EMBL" id="VYS59141.1"/>
    </source>
</evidence>
<sequence length="57" mass="6163">MGQQRFPPELPQLSSHEESSMFGGSIFRSTSIVSVEKIVSCVGVAATVFLLQSDFSI</sequence>
<gene>
    <name evidence="1" type="ORF">AN1_LOCUS14583</name>
</gene>
<proteinExistence type="predicted"/>
<dbReference type="Proteomes" id="UP000426265">
    <property type="component" value="Unassembled WGS sequence"/>
</dbReference>
<dbReference type="EMBL" id="CACRSJ010000106">
    <property type="protein sequence ID" value="VYS59141.1"/>
    <property type="molecule type" value="Genomic_DNA"/>
</dbReference>
<reference evidence="1 2" key="1">
    <citation type="submission" date="2019-11" db="EMBL/GenBank/DDBJ databases">
        <authorList>
            <person name="Jiao W.-B."/>
            <person name="Schneeberger K."/>
        </authorList>
    </citation>
    <scope>NUCLEOTIDE SEQUENCE [LARGE SCALE GENOMIC DNA]</scope>
    <source>
        <strain evidence="2">cv. An-1</strain>
    </source>
</reference>
<evidence type="ECO:0000313" key="2">
    <source>
        <dbReference type="Proteomes" id="UP000426265"/>
    </source>
</evidence>
<dbReference type="AlphaFoldDB" id="A0A654FI49"/>
<protein>
    <submittedName>
        <fullName evidence="1">Uncharacterized protein</fullName>
    </submittedName>
</protein>
<organism evidence="1 2">
    <name type="scientific">Arabidopsis thaliana</name>
    <name type="common">Mouse-ear cress</name>
    <dbReference type="NCBI Taxonomy" id="3702"/>
    <lineage>
        <taxon>Eukaryota</taxon>
        <taxon>Viridiplantae</taxon>
        <taxon>Streptophyta</taxon>
        <taxon>Embryophyta</taxon>
        <taxon>Tracheophyta</taxon>
        <taxon>Spermatophyta</taxon>
        <taxon>Magnoliopsida</taxon>
        <taxon>eudicotyledons</taxon>
        <taxon>Gunneridae</taxon>
        <taxon>Pentapetalae</taxon>
        <taxon>rosids</taxon>
        <taxon>malvids</taxon>
        <taxon>Brassicales</taxon>
        <taxon>Brassicaceae</taxon>
        <taxon>Camelineae</taxon>
        <taxon>Arabidopsis</taxon>
    </lineage>
</organism>
<accession>A0A654FI49</accession>